<dbReference type="PANTHER" id="PTHR42951">
    <property type="entry name" value="METALLO-BETA-LACTAMASE DOMAIN-CONTAINING"/>
    <property type="match status" value="1"/>
</dbReference>
<dbReference type="InterPro" id="IPR036866">
    <property type="entry name" value="RibonucZ/Hydroxyglut_hydro"/>
</dbReference>
<dbReference type="SUPFAM" id="SSF56281">
    <property type="entry name" value="Metallo-hydrolase/oxidoreductase"/>
    <property type="match status" value="1"/>
</dbReference>
<dbReference type="AlphaFoldDB" id="A0A9Y1BKU6"/>
<evidence type="ECO:0000313" key="2">
    <source>
        <dbReference type="EMBL" id="UJG40878.1"/>
    </source>
</evidence>
<dbReference type="InterPro" id="IPR001279">
    <property type="entry name" value="Metallo-B-lactamas"/>
</dbReference>
<dbReference type="InterPro" id="IPR050855">
    <property type="entry name" value="NDM-1-like"/>
</dbReference>
<organism evidence="2">
    <name type="scientific">Candidatus Heimdallarchaeum aukensis</name>
    <dbReference type="NCBI Taxonomy" id="2876573"/>
    <lineage>
        <taxon>Archaea</taxon>
        <taxon>Promethearchaeati</taxon>
        <taxon>Candidatus Heimdallarchaeota</taxon>
        <taxon>Candidatus Heimdallarchaeia (ex Rinke et al. 2021) (nom. nud.)</taxon>
        <taxon>Candidatus Heimdallarchaeales</taxon>
        <taxon>Candidatus Heimdallarchaeaceae</taxon>
        <taxon>Candidatus Heimdallarchaeum</taxon>
    </lineage>
</organism>
<feature type="domain" description="Metallo-beta-lactamase" evidence="1">
    <location>
        <begin position="33"/>
        <end position="243"/>
    </location>
</feature>
<dbReference type="Gene3D" id="3.60.15.10">
    <property type="entry name" value="Ribonuclease Z/Hydroxyacylglutathione hydrolase-like"/>
    <property type="match status" value="1"/>
</dbReference>
<dbReference type="EMBL" id="CP084166">
    <property type="protein sequence ID" value="UJG40878.1"/>
    <property type="molecule type" value="Genomic_DNA"/>
</dbReference>
<name>A0A9Y1BKU6_9ARCH</name>
<accession>A0A9Y1BKU6</accession>
<dbReference type="Pfam" id="PF00753">
    <property type="entry name" value="Lactamase_B"/>
    <property type="match status" value="1"/>
</dbReference>
<gene>
    <name evidence="2" type="ORF">K9W45_00120</name>
</gene>
<protein>
    <submittedName>
        <fullName evidence="2">MBL fold metallo-hydrolase</fullName>
    </submittedName>
</protein>
<dbReference type="SMART" id="SM00849">
    <property type="entry name" value="Lactamase_B"/>
    <property type="match status" value="1"/>
</dbReference>
<evidence type="ECO:0000259" key="1">
    <source>
        <dbReference type="SMART" id="SM00849"/>
    </source>
</evidence>
<proteinExistence type="predicted"/>
<reference evidence="2" key="1">
    <citation type="journal article" date="2022" name="Nat. Microbiol.">
        <title>Unique mobile elements and scalable gene flow at the prokaryote-eukaryote boundary revealed by circularized Asgard archaea genomes.</title>
        <authorList>
            <person name="Wu F."/>
            <person name="Speth D.R."/>
            <person name="Philosof A."/>
            <person name="Cremiere A."/>
            <person name="Narayanan A."/>
            <person name="Barco R.A."/>
            <person name="Connon S.A."/>
            <person name="Amend J.P."/>
            <person name="Antoshechkin I.A."/>
            <person name="Orphan V.J."/>
        </authorList>
    </citation>
    <scope>NUCLEOTIDE SEQUENCE</scope>
    <source>
        <strain evidence="2">PM71</strain>
    </source>
</reference>
<sequence length="333" mass="38540">MSLKLSESITKISSNFILLKYKHQSKVERGIGSPNSVIVENNEEIAVIDPASWTHNLKLFLKYKNKEQIQENYSVRKIALTHEHWDHILAGSYFQEKLDFEISSSELEKEAVEDEEILFKHMFGDYPILEREMRISTISKKVVKKTITWMWGPYYSMKVSNTLKEGDTFFDEPQIKVIETPSHTSGSLSFYVPTDKILISGDLMDLETGVGLDLNNPYSSVEAGLRSLEKVKKLDIEILIPGHGEIVKGKETIKKLFEKRIQETTSIYNKIIELLETRPTTLRGLVIGVFPDTRWKINLYYLRKYLIFAYLNEINKKRGLNIEQKLNKTQISI</sequence>
<dbReference type="Proteomes" id="UP001201020">
    <property type="component" value="Chromosome"/>
</dbReference>